<evidence type="ECO:0000313" key="3">
    <source>
        <dbReference type="EMBL" id="SQB45770.1"/>
    </source>
</evidence>
<feature type="domain" description="Carrier" evidence="1">
    <location>
        <begin position="1"/>
        <end position="74"/>
    </location>
</feature>
<proteinExistence type="predicted"/>
<sequence length="74" mass="8473">MNENKFIEDFATIFDDTEASELTMDTQFKNLEEWSSLAALGLLAVMEEEYDAELSSKDIEKSETIQDIYNIIKG</sequence>
<reference evidence="3 5" key="2">
    <citation type="submission" date="2018-06" db="EMBL/GenBank/DDBJ databases">
        <authorList>
            <consortium name="Pathogen Informatics"/>
            <person name="Doyle S."/>
        </authorList>
    </citation>
    <scope>NUCLEOTIDE SEQUENCE [LARGE SCALE GENOMIC DNA]</scope>
    <source>
        <strain evidence="3 5">NCTC13492</strain>
    </source>
</reference>
<dbReference type="Proteomes" id="UP000199426">
    <property type="component" value="Unassembled WGS sequence"/>
</dbReference>
<evidence type="ECO:0000259" key="1">
    <source>
        <dbReference type="PROSITE" id="PS50075"/>
    </source>
</evidence>
<protein>
    <submittedName>
        <fullName evidence="2">Phosphopantetheine attachment site</fullName>
    </submittedName>
</protein>
<dbReference type="InterPro" id="IPR009081">
    <property type="entry name" value="PP-bd_ACP"/>
</dbReference>
<dbReference type="Gene3D" id="1.10.1200.10">
    <property type="entry name" value="ACP-like"/>
    <property type="match status" value="1"/>
</dbReference>
<dbReference type="AlphaFoldDB" id="A0A2X2Z5R0"/>
<reference evidence="2 4" key="1">
    <citation type="submission" date="2016-10" db="EMBL/GenBank/DDBJ databases">
        <authorList>
            <person name="Varghese N."/>
            <person name="Submissions S."/>
        </authorList>
    </citation>
    <scope>NUCLEOTIDE SEQUENCE [LARGE SCALE GENOMIC DNA]</scope>
    <source>
        <strain evidence="2 4">DSM 19299</strain>
    </source>
</reference>
<dbReference type="SUPFAM" id="SSF47336">
    <property type="entry name" value="ACP-like"/>
    <property type="match status" value="1"/>
</dbReference>
<dbReference type="OrthoDB" id="675004at2"/>
<accession>A0A2X2Z5R0</accession>
<dbReference type="Proteomes" id="UP000251670">
    <property type="component" value="Unassembled WGS sequence"/>
</dbReference>
<dbReference type="InterPro" id="IPR036736">
    <property type="entry name" value="ACP-like_sf"/>
</dbReference>
<dbReference type="Pfam" id="PF00550">
    <property type="entry name" value="PP-binding"/>
    <property type="match status" value="1"/>
</dbReference>
<name>A0A2X2Z5R0_CHRJE</name>
<dbReference type="RefSeq" id="WP_089737502.1">
    <property type="nucleotide sequence ID" value="NZ_FNEG01000005.1"/>
</dbReference>
<evidence type="ECO:0000313" key="2">
    <source>
        <dbReference type="EMBL" id="SDJ34928.1"/>
    </source>
</evidence>
<dbReference type="PROSITE" id="PS50075">
    <property type="entry name" value="CARRIER"/>
    <property type="match status" value="1"/>
</dbReference>
<evidence type="ECO:0000313" key="5">
    <source>
        <dbReference type="Proteomes" id="UP000251670"/>
    </source>
</evidence>
<dbReference type="EMBL" id="FNEG01000005">
    <property type="protein sequence ID" value="SDJ34928.1"/>
    <property type="molecule type" value="Genomic_DNA"/>
</dbReference>
<dbReference type="STRING" id="445960.SAMN05421542_3265"/>
<organism evidence="3 5">
    <name type="scientific">Chryseobacterium jejuense</name>
    <dbReference type="NCBI Taxonomy" id="445960"/>
    <lineage>
        <taxon>Bacteria</taxon>
        <taxon>Pseudomonadati</taxon>
        <taxon>Bacteroidota</taxon>
        <taxon>Flavobacteriia</taxon>
        <taxon>Flavobacteriales</taxon>
        <taxon>Weeksellaceae</taxon>
        <taxon>Chryseobacterium group</taxon>
        <taxon>Chryseobacterium</taxon>
    </lineage>
</organism>
<gene>
    <name evidence="3" type="ORF">NCTC13492_02826</name>
    <name evidence="2" type="ORF">SAMN05421542_3265</name>
</gene>
<dbReference type="EMBL" id="UAWB01000012">
    <property type="protein sequence ID" value="SQB45770.1"/>
    <property type="molecule type" value="Genomic_DNA"/>
</dbReference>
<keyword evidence="4" id="KW-1185">Reference proteome</keyword>
<evidence type="ECO:0000313" key="4">
    <source>
        <dbReference type="Proteomes" id="UP000199426"/>
    </source>
</evidence>